<dbReference type="Proteomes" id="UP000557566">
    <property type="component" value="Unassembled WGS sequence"/>
</dbReference>
<gene>
    <name evidence="1" type="ORF">G6O67_007125</name>
</gene>
<accession>A0A8H4LTN2</accession>
<protein>
    <submittedName>
        <fullName evidence="1">Uncharacterized protein</fullName>
    </submittedName>
</protein>
<dbReference type="AlphaFoldDB" id="A0A8H4LTN2"/>
<evidence type="ECO:0000313" key="1">
    <source>
        <dbReference type="EMBL" id="KAF4505145.1"/>
    </source>
</evidence>
<evidence type="ECO:0000313" key="2">
    <source>
        <dbReference type="Proteomes" id="UP000557566"/>
    </source>
</evidence>
<keyword evidence="2" id="KW-1185">Reference proteome</keyword>
<sequence length="138" mass="15880">MPEKICITPRCVFCQFEIDDGDDVAIDVGGSWQHKTTGQPATQLICDDLDCPHLQYGCHSYCLRVVGFDRSREFIEATKHSYIPTEQEESRRRRWIRHCLTLVLSKKYADEGLHLTPELCLLIADHLLQNRMVSNCAD</sequence>
<name>A0A8H4LTN2_9HYPO</name>
<proteinExistence type="predicted"/>
<reference evidence="1 2" key="1">
    <citation type="journal article" date="2020" name="Genome Biol. Evol.">
        <title>A new high-quality draft genome assembly of the Chinese cordyceps Ophiocordyceps sinensis.</title>
        <authorList>
            <person name="Shu R."/>
            <person name="Zhang J."/>
            <person name="Meng Q."/>
            <person name="Zhang H."/>
            <person name="Zhou G."/>
            <person name="Li M."/>
            <person name="Wu P."/>
            <person name="Zhao Y."/>
            <person name="Chen C."/>
            <person name="Qin Q."/>
        </authorList>
    </citation>
    <scope>NUCLEOTIDE SEQUENCE [LARGE SCALE GENOMIC DNA]</scope>
    <source>
        <strain evidence="1 2">IOZ07</strain>
    </source>
</reference>
<dbReference type="EMBL" id="JAAVMX010000008">
    <property type="protein sequence ID" value="KAF4505145.1"/>
    <property type="molecule type" value="Genomic_DNA"/>
</dbReference>
<organism evidence="1 2">
    <name type="scientific">Ophiocordyceps sinensis</name>
    <dbReference type="NCBI Taxonomy" id="72228"/>
    <lineage>
        <taxon>Eukaryota</taxon>
        <taxon>Fungi</taxon>
        <taxon>Dikarya</taxon>
        <taxon>Ascomycota</taxon>
        <taxon>Pezizomycotina</taxon>
        <taxon>Sordariomycetes</taxon>
        <taxon>Hypocreomycetidae</taxon>
        <taxon>Hypocreales</taxon>
        <taxon>Ophiocordycipitaceae</taxon>
        <taxon>Ophiocordyceps</taxon>
    </lineage>
</organism>
<comment type="caution">
    <text evidence="1">The sequence shown here is derived from an EMBL/GenBank/DDBJ whole genome shotgun (WGS) entry which is preliminary data.</text>
</comment>